<feature type="region of interest" description="Disordered" evidence="1">
    <location>
        <begin position="1"/>
        <end position="43"/>
    </location>
</feature>
<evidence type="ECO:0000256" key="1">
    <source>
        <dbReference type="SAM" id="MobiDB-lite"/>
    </source>
</evidence>
<organism evidence="2 3">
    <name type="scientific">Prevotella veroralis F0319</name>
    <dbReference type="NCBI Taxonomy" id="649761"/>
    <lineage>
        <taxon>Bacteria</taxon>
        <taxon>Pseudomonadati</taxon>
        <taxon>Bacteroidota</taxon>
        <taxon>Bacteroidia</taxon>
        <taxon>Bacteroidales</taxon>
        <taxon>Prevotellaceae</taxon>
        <taxon>Prevotella</taxon>
    </lineage>
</organism>
<protein>
    <submittedName>
        <fullName evidence="2">Uncharacterized protein</fullName>
    </submittedName>
</protein>
<evidence type="ECO:0000313" key="3">
    <source>
        <dbReference type="Proteomes" id="UP000003327"/>
    </source>
</evidence>
<dbReference type="EMBL" id="ACVA01000018">
    <property type="protein sequence ID" value="EEX19236.1"/>
    <property type="molecule type" value="Genomic_DNA"/>
</dbReference>
<comment type="caution">
    <text evidence="2">The sequence shown here is derived from an EMBL/GenBank/DDBJ whole genome shotgun (WGS) entry which is preliminary data.</text>
</comment>
<feature type="compositionally biased region" description="Basic and acidic residues" evidence="1">
    <location>
        <begin position="1"/>
        <end position="36"/>
    </location>
</feature>
<proteinExistence type="predicted"/>
<evidence type="ECO:0000313" key="2">
    <source>
        <dbReference type="EMBL" id="EEX19236.1"/>
    </source>
</evidence>
<keyword evidence="3" id="KW-1185">Reference proteome</keyword>
<reference evidence="2 3" key="1">
    <citation type="submission" date="2009-09" db="EMBL/GenBank/DDBJ databases">
        <authorList>
            <person name="Weinstock G."/>
            <person name="Sodergren E."/>
            <person name="Clifton S."/>
            <person name="Fulton L."/>
            <person name="Fulton B."/>
            <person name="Courtney L."/>
            <person name="Fronick C."/>
            <person name="Harrison M."/>
            <person name="Strong C."/>
            <person name="Farmer C."/>
            <person name="Delahaunty K."/>
            <person name="Markovic C."/>
            <person name="Hall O."/>
            <person name="Minx P."/>
            <person name="Tomlinson C."/>
            <person name="Mitreva M."/>
            <person name="Nelson J."/>
            <person name="Hou S."/>
            <person name="Wollam A."/>
            <person name="Pepin K.H."/>
            <person name="Johnson M."/>
            <person name="Bhonagiri V."/>
            <person name="Nash W.E."/>
            <person name="Warren W."/>
            <person name="Chinwalla A."/>
            <person name="Mardis E.R."/>
            <person name="Wilson R.K."/>
        </authorList>
    </citation>
    <scope>NUCLEOTIDE SEQUENCE [LARGE SCALE GENOMIC DNA]</scope>
    <source>
        <strain evidence="2 3">F0319</strain>
    </source>
</reference>
<dbReference type="Proteomes" id="UP000003327">
    <property type="component" value="Unassembled WGS sequence"/>
</dbReference>
<gene>
    <name evidence="2" type="ORF">HMPREF0973_00857</name>
</gene>
<accession>C9MMM5</accession>
<dbReference type="STRING" id="649761.HMPREF0973_00857"/>
<dbReference type="AlphaFoldDB" id="C9MMM5"/>
<name>C9MMM5_9BACT</name>
<sequence>MRQIKGTEDKDVKHMRKEEDTRKKLSETVLDKERKRTTNRNRY</sequence>
<dbReference type="HOGENOM" id="CLU_3237917_0_0_10"/>